<accession>A0ACC3MAV7</accession>
<sequence>MSVPGNINTAPPPSSFDNDPDFYQESRWAKLRRRIIEEPLIPLGCALTVWALYEASTSIKKGDKHRTNRMFRRRIYAQGFTIFAMLGGSIYWEADRKRRQQFEGLSEEKKKKEKHEAWIRELEVREEEEQELRKLRDKIVRGQGKDRKERMLAQGKEGVRSEVREGQGGTENLIKSVMEEGERRGSILGAVRDLWERRR</sequence>
<evidence type="ECO:0000313" key="1">
    <source>
        <dbReference type="EMBL" id="KAK3683052.1"/>
    </source>
</evidence>
<protein>
    <submittedName>
        <fullName evidence="1">Respiratory supercomplex factor 1, mitochondrial</fullName>
    </submittedName>
</protein>
<proteinExistence type="predicted"/>
<gene>
    <name evidence="1" type="primary">RCF1_2</name>
    <name evidence="1" type="ORF">LTR37_020616</name>
</gene>
<comment type="caution">
    <text evidence="1">The sequence shown here is derived from an EMBL/GenBank/DDBJ whole genome shotgun (WGS) entry which is preliminary data.</text>
</comment>
<dbReference type="EMBL" id="JAUTXU010000373">
    <property type="protein sequence ID" value="KAK3683052.1"/>
    <property type="molecule type" value="Genomic_DNA"/>
</dbReference>
<keyword evidence="2" id="KW-1185">Reference proteome</keyword>
<name>A0ACC3MAV7_9PEZI</name>
<organism evidence="1 2">
    <name type="scientific">Vermiconidia calcicola</name>
    <dbReference type="NCBI Taxonomy" id="1690605"/>
    <lineage>
        <taxon>Eukaryota</taxon>
        <taxon>Fungi</taxon>
        <taxon>Dikarya</taxon>
        <taxon>Ascomycota</taxon>
        <taxon>Pezizomycotina</taxon>
        <taxon>Dothideomycetes</taxon>
        <taxon>Dothideomycetidae</taxon>
        <taxon>Mycosphaerellales</taxon>
        <taxon>Extremaceae</taxon>
        <taxon>Vermiconidia</taxon>
    </lineage>
</organism>
<evidence type="ECO:0000313" key="2">
    <source>
        <dbReference type="Proteomes" id="UP001281147"/>
    </source>
</evidence>
<reference evidence="1" key="1">
    <citation type="submission" date="2023-07" db="EMBL/GenBank/DDBJ databases">
        <title>Black Yeasts Isolated from many extreme environments.</title>
        <authorList>
            <person name="Coleine C."/>
            <person name="Stajich J.E."/>
            <person name="Selbmann L."/>
        </authorList>
    </citation>
    <scope>NUCLEOTIDE SEQUENCE</scope>
    <source>
        <strain evidence="1">CCFEE 5714</strain>
    </source>
</reference>
<dbReference type="Proteomes" id="UP001281147">
    <property type="component" value="Unassembled WGS sequence"/>
</dbReference>